<dbReference type="Pfam" id="PF07277">
    <property type="entry name" value="SapC"/>
    <property type="match status" value="1"/>
</dbReference>
<keyword evidence="2" id="KW-1185">Reference proteome</keyword>
<proteinExistence type="predicted"/>
<comment type="caution">
    <text evidence="1">The sequence shown here is derived from an EMBL/GenBank/DDBJ whole genome shotgun (WGS) entry which is preliminary data.</text>
</comment>
<dbReference type="OrthoDB" id="9806524at2"/>
<accession>D6SLK6</accession>
<dbReference type="EMBL" id="ACJN02000001">
    <property type="protein sequence ID" value="EFI35567.1"/>
    <property type="molecule type" value="Genomic_DNA"/>
</dbReference>
<gene>
    <name evidence="1" type="ORF">Dthio_PD2993</name>
</gene>
<reference evidence="1" key="1">
    <citation type="submission" date="2010-05" db="EMBL/GenBank/DDBJ databases">
        <title>The draft genome of Desulfonatronospira thiodismutans ASO3-1.</title>
        <authorList>
            <consortium name="US DOE Joint Genome Institute (JGI-PGF)"/>
            <person name="Lucas S."/>
            <person name="Copeland A."/>
            <person name="Lapidus A."/>
            <person name="Cheng J.-F."/>
            <person name="Bruce D."/>
            <person name="Goodwin L."/>
            <person name="Pitluck S."/>
            <person name="Chertkov O."/>
            <person name="Brettin T."/>
            <person name="Detter J.C."/>
            <person name="Han C."/>
            <person name="Land M.L."/>
            <person name="Hauser L."/>
            <person name="Kyrpides N."/>
            <person name="Mikhailova N."/>
            <person name="Muyzer G."/>
            <person name="Woyke T."/>
        </authorList>
    </citation>
    <scope>NUCLEOTIDE SEQUENCE [LARGE SCALE GENOMIC DNA]</scope>
    <source>
        <strain evidence="1">ASO3-1</strain>
    </source>
</reference>
<organism evidence="1 2">
    <name type="scientific">Desulfonatronospira thiodismutans ASO3-1</name>
    <dbReference type="NCBI Taxonomy" id="555779"/>
    <lineage>
        <taxon>Bacteria</taxon>
        <taxon>Pseudomonadati</taxon>
        <taxon>Thermodesulfobacteriota</taxon>
        <taxon>Desulfovibrionia</taxon>
        <taxon>Desulfovibrionales</taxon>
        <taxon>Desulfonatronovibrionaceae</taxon>
        <taxon>Desulfonatronospira</taxon>
    </lineage>
</organism>
<evidence type="ECO:0000313" key="2">
    <source>
        <dbReference type="Proteomes" id="UP000005496"/>
    </source>
</evidence>
<dbReference type="RefSeq" id="WP_008868699.1">
    <property type="nucleotide sequence ID" value="NZ_ACJN02000001.1"/>
</dbReference>
<dbReference type="AlphaFoldDB" id="D6SLK6"/>
<evidence type="ECO:0000313" key="1">
    <source>
        <dbReference type="EMBL" id="EFI35567.1"/>
    </source>
</evidence>
<name>D6SLK6_9BACT</name>
<dbReference type="Proteomes" id="UP000005496">
    <property type="component" value="Unassembled WGS sequence"/>
</dbReference>
<protein>
    <submittedName>
        <fullName evidence="1">SapC family protein</fullName>
    </submittedName>
</protein>
<dbReference type="InterPro" id="IPR010836">
    <property type="entry name" value="SapC"/>
</dbReference>
<dbReference type="eggNOG" id="COG1262">
    <property type="taxonomic scope" value="Bacteria"/>
</dbReference>
<sequence length="237" mass="26876">MQPLSTTKHAGKYFHQPKNYQHAKNRTTVPLVISELPRAVPAFPVCFTISRNKYILSALMGLKPEQNLFVTQEGKWRTSYIPAYLRGHPFYLAESQEGKQVVCVDENSGLITDVGAEPMFGEDGKPTPKMQQIIDFMEKIARERAVTDRACAVLNELGMIEPWEGYGGLYRVSEAKLKDLSGEAFVQLRDTGGLKVMYGQLYSLTQMARLKKLAEEQAEPDLENMEELEIDWDKIKI</sequence>